<feature type="domain" description="Tc1-like transposase DDE" evidence="2">
    <location>
        <begin position="10"/>
        <end position="66"/>
    </location>
</feature>
<evidence type="ECO:0000256" key="1">
    <source>
        <dbReference type="SAM" id="MobiDB-lite"/>
    </source>
</evidence>
<dbReference type="GO" id="GO:0003676">
    <property type="term" value="F:nucleic acid binding"/>
    <property type="evidence" value="ECO:0007669"/>
    <property type="project" value="InterPro"/>
</dbReference>
<dbReference type="Pfam" id="PF13358">
    <property type="entry name" value="DDE_3"/>
    <property type="match status" value="1"/>
</dbReference>
<feature type="compositionally biased region" description="Basic and acidic residues" evidence="1">
    <location>
        <begin position="145"/>
        <end position="154"/>
    </location>
</feature>
<evidence type="ECO:0000313" key="4">
    <source>
        <dbReference type="Proteomes" id="UP000748756"/>
    </source>
</evidence>
<dbReference type="Proteomes" id="UP000748756">
    <property type="component" value="Unassembled WGS sequence"/>
</dbReference>
<dbReference type="Gene3D" id="3.30.420.10">
    <property type="entry name" value="Ribonuclease H-like superfamily/Ribonuclease H"/>
    <property type="match status" value="1"/>
</dbReference>
<keyword evidence="4" id="KW-1185">Reference proteome</keyword>
<accession>A0A9P5RQG1</accession>
<comment type="caution">
    <text evidence="3">The sequence shown here is derived from an EMBL/GenBank/DDBJ whole genome shotgun (WGS) entry which is preliminary data.</text>
</comment>
<evidence type="ECO:0000313" key="3">
    <source>
        <dbReference type="EMBL" id="KAF9136558.1"/>
    </source>
</evidence>
<sequence>MNKLFPKLPDPRTIIMDICRIHKTPGVKKALSASQHTALFLPPYTPHFNLAEWAFSCIKGHVKKKSSQRYNLAGSEVERDDMEGEDQVKQEEEIGELDEVWKEKEPLYESSSHSSNSSEDEANEEENGDETVLAQPDEVEEEHIWDEYVQGKEE</sequence>
<gene>
    <name evidence="3" type="ORF">BG015_003092</name>
</gene>
<reference evidence="3" key="1">
    <citation type="journal article" date="2020" name="Fungal Divers.">
        <title>Resolving the Mortierellaceae phylogeny through synthesis of multi-gene phylogenetics and phylogenomics.</title>
        <authorList>
            <person name="Vandepol N."/>
            <person name="Liber J."/>
            <person name="Desiro A."/>
            <person name="Na H."/>
            <person name="Kennedy M."/>
            <person name="Barry K."/>
            <person name="Grigoriev I.V."/>
            <person name="Miller A.N."/>
            <person name="O'Donnell K."/>
            <person name="Stajich J.E."/>
            <person name="Bonito G."/>
        </authorList>
    </citation>
    <scope>NUCLEOTIDE SEQUENCE</scope>
    <source>
        <strain evidence="3">NRRL 6426</strain>
    </source>
</reference>
<dbReference type="OrthoDB" id="2424463at2759"/>
<organism evidence="3 4">
    <name type="scientific">Linnemannia schmuckeri</name>
    <dbReference type="NCBI Taxonomy" id="64567"/>
    <lineage>
        <taxon>Eukaryota</taxon>
        <taxon>Fungi</taxon>
        <taxon>Fungi incertae sedis</taxon>
        <taxon>Mucoromycota</taxon>
        <taxon>Mortierellomycotina</taxon>
        <taxon>Mortierellomycetes</taxon>
        <taxon>Mortierellales</taxon>
        <taxon>Mortierellaceae</taxon>
        <taxon>Linnemannia</taxon>
    </lineage>
</organism>
<dbReference type="EMBL" id="JAAAUQ010001654">
    <property type="protein sequence ID" value="KAF9136558.1"/>
    <property type="molecule type" value="Genomic_DNA"/>
</dbReference>
<dbReference type="InterPro" id="IPR036397">
    <property type="entry name" value="RNaseH_sf"/>
</dbReference>
<dbReference type="AlphaFoldDB" id="A0A9P5RQG1"/>
<dbReference type="InterPro" id="IPR038717">
    <property type="entry name" value="Tc1-like_DDE_dom"/>
</dbReference>
<proteinExistence type="predicted"/>
<feature type="region of interest" description="Disordered" evidence="1">
    <location>
        <begin position="66"/>
        <end position="154"/>
    </location>
</feature>
<evidence type="ECO:0000259" key="2">
    <source>
        <dbReference type="Pfam" id="PF13358"/>
    </source>
</evidence>
<name>A0A9P5RQG1_9FUNG</name>
<feature type="compositionally biased region" description="Acidic residues" evidence="1">
    <location>
        <begin position="118"/>
        <end position="129"/>
    </location>
</feature>
<protein>
    <recommendedName>
        <fullName evidence="2">Tc1-like transposase DDE domain-containing protein</fullName>
    </recommendedName>
</protein>